<evidence type="ECO:0000256" key="3">
    <source>
        <dbReference type="ARBA" id="ARBA00022763"/>
    </source>
</evidence>
<dbReference type="GO" id="GO:0006303">
    <property type="term" value="P:double-strand break repair via nonhomologous end joining"/>
    <property type="evidence" value="ECO:0007669"/>
    <property type="project" value="TreeGrafter"/>
</dbReference>
<evidence type="ECO:0000313" key="7">
    <source>
        <dbReference type="EMBL" id="KAK7919570.1"/>
    </source>
</evidence>
<dbReference type="Gene3D" id="3.60.15.10">
    <property type="entry name" value="Ribonuclease Z/Hydroxyacylglutathione hydrolase-like"/>
    <property type="match status" value="1"/>
</dbReference>
<comment type="similarity">
    <text evidence="2">Belongs to the DNA repair metallo-beta-lactamase (DRMBL) family.</text>
</comment>
<dbReference type="InterPro" id="IPR011084">
    <property type="entry name" value="DRMBL"/>
</dbReference>
<feature type="domain" description="DNA repair metallo-beta-lactamase" evidence="6">
    <location>
        <begin position="1"/>
        <end position="85"/>
    </location>
</feature>
<dbReference type="InterPro" id="IPR036866">
    <property type="entry name" value="RibonucZ/Hydroxyglut_hydro"/>
</dbReference>
<comment type="caution">
    <text evidence="7">The sequence shown here is derived from an EMBL/GenBank/DDBJ whole genome shotgun (WGS) entry which is preliminary data.</text>
</comment>
<dbReference type="PANTHER" id="PTHR23240">
    <property type="entry name" value="DNA CROSS-LINK REPAIR PROTEIN PSO2/SNM1-RELATED"/>
    <property type="match status" value="1"/>
</dbReference>
<sequence>MQLSFKKLQDHLARFSAKYDKLVAFKPTGWTFSQQVESVEDIEPQVNGNISIYGVPYSEHSSFLELKRFVQWLKPLKIIPTVNNGRWEARKAMERCFSDWMNEAVKAKL</sequence>
<name>A0AAW0P9Q3_9GOBI</name>
<protein>
    <recommendedName>
        <fullName evidence="6">DNA repair metallo-beta-lactamase domain-containing protein</fullName>
    </recommendedName>
</protein>
<dbReference type="AlphaFoldDB" id="A0AAW0P9Q3"/>
<evidence type="ECO:0000256" key="4">
    <source>
        <dbReference type="ARBA" id="ARBA00023204"/>
    </source>
</evidence>
<reference evidence="8" key="1">
    <citation type="submission" date="2024-04" db="EMBL/GenBank/DDBJ databases">
        <title>Salinicola lusitanus LLJ914,a marine bacterium isolated from the Okinawa Trough.</title>
        <authorList>
            <person name="Li J."/>
        </authorList>
    </citation>
    <scope>NUCLEOTIDE SEQUENCE [LARGE SCALE GENOMIC DNA]</scope>
</reference>
<proteinExistence type="inferred from homology"/>
<keyword evidence="4" id="KW-0234">DNA repair</keyword>
<accession>A0AAW0P9Q3</accession>
<dbReference type="PANTHER" id="PTHR23240:SF6">
    <property type="entry name" value="DNA CROSS-LINK REPAIR 1A PROTEIN"/>
    <property type="match status" value="1"/>
</dbReference>
<evidence type="ECO:0000256" key="1">
    <source>
        <dbReference type="ARBA" id="ARBA00004123"/>
    </source>
</evidence>
<dbReference type="GO" id="GO:0005634">
    <property type="term" value="C:nucleus"/>
    <property type="evidence" value="ECO:0007669"/>
    <property type="project" value="UniProtKB-SubCell"/>
</dbReference>
<comment type="subcellular location">
    <subcellularLocation>
        <location evidence="1">Nucleus</location>
    </subcellularLocation>
</comment>
<dbReference type="GO" id="GO:0035312">
    <property type="term" value="F:5'-3' DNA exonuclease activity"/>
    <property type="evidence" value="ECO:0007669"/>
    <property type="project" value="TreeGrafter"/>
</dbReference>
<dbReference type="GO" id="GO:0003684">
    <property type="term" value="F:damaged DNA binding"/>
    <property type="evidence" value="ECO:0007669"/>
    <property type="project" value="TreeGrafter"/>
</dbReference>
<keyword evidence="8" id="KW-1185">Reference proteome</keyword>
<organism evidence="7 8">
    <name type="scientific">Mugilogobius chulae</name>
    <name type="common">yellowstripe goby</name>
    <dbReference type="NCBI Taxonomy" id="88201"/>
    <lineage>
        <taxon>Eukaryota</taxon>
        <taxon>Metazoa</taxon>
        <taxon>Chordata</taxon>
        <taxon>Craniata</taxon>
        <taxon>Vertebrata</taxon>
        <taxon>Euteleostomi</taxon>
        <taxon>Actinopterygii</taxon>
        <taxon>Neopterygii</taxon>
        <taxon>Teleostei</taxon>
        <taxon>Neoteleostei</taxon>
        <taxon>Acanthomorphata</taxon>
        <taxon>Gobiaria</taxon>
        <taxon>Gobiiformes</taxon>
        <taxon>Gobioidei</taxon>
        <taxon>Gobiidae</taxon>
        <taxon>Gobionellinae</taxon>
        <taxon>Mugilogobius</taxon>
    </lineage>
</organism>
<dbReference type="EMBL" id="JBBPFD010000007">
    <property type="protein sequence ID" value="KAK7919570.1"/>
    <property type="molecule type" value="Genomic_DNA"/>
</dbReference>
<evidence type="ECO:0000313" key="8">
    <source>
        <dbReference type="Proteomes" id="UP001460270"/>
    </source>
</evidence>
<dbReference type="Pfam" id="PF07522">
    <property type="entry name" value="DRMBL"/>
    <property type="match status" value="1"/>
</dbReference>
<keyword evidence="3" id="KW-0227">DNA damage</keyword>
<gene>
    <name evidence="7" type="ORF">WMY93_010854</name>
</gene>
<dbReference type="Gene3D" id="3.40.50.12650">
    <property type="match status" value="1"/>
</dbReference>
<evidence type="ECO:0000256" key="5">
    <source>
        <dbReference type="ARBA" id="ARBA00023242"/>
    </source>
</evidence>
<evidence type="ECO:0000259" key="6">
    <source>
        <dbReference type="Pfam" id="PF07522"/>
    </source>
</evidence>
<dbReference type="Proteomes" id="UP001460270">
    <property type="component" value="Unassembled WGS sequence"/>
</dbReference>
<keyword evidence="5" id="KW-0539">Nucleus</keyword>
<dbReference type="GO" id="GO:0036297">
    <property type="term" value="P:interstrand cross-link repair"/>
    <property type="evidence" value="ECO:0007669"/>
    <property type="project" value="TreeGrafter"/>
</dbReference>
<evidence type="ECO:0000256" key="2">
    <source>
        <dbReference type="ARBA" id="ARBA00010304"/>
    </source>
</evidence>